<keyword evidence="5" id="KW-0677">Repeat</keyword>
<dbReference type="eggNOG" id="KOG0650">
    <property type="taxonomic scope" value="Eukaryota"/>
</dbReference>
<dbReference type="OrthoDB" id="5571054at2759"/>
<dbReference type="GO" id="GO:0043021">
    <property type="term" value="F:ribonucleoprotein complex binding"/>
    <property type="evidence" value="ECO:0007669"/>
    <property type="project" value="TreeGrafter"/>
</dbReference>
<evidence type="ECO:0000256" key="5">
    <source>
        <dbReference type="ARBA" id="ARBA00022737"/>
    </source>
</evidence>
<evidence type="ECO:0000313" key="9">
    <source>
        <dbReference type="EMBL" id="KMS65168.1"/>
    </source>
</evidence>
<dbReference type="Gramene" id="KMS65168">
    <property type="protein sequence ID" value="KMS65168"/>
    <property type="gene ID" value="BVRB_038720"/>
</dbReference>
<evidence type="ECO:0000313" key="10">
    <source>
        <dbReference type="Proteomes" id="UP000035740"/>
    </source>
</evidence>
<feature type="non-terminal residue" evidence="9">
    <location>
        <position position="1"/>
    </location>
</feature>
<feature type="compositionally biased region" description="Acidic residues" evidence="7">
    <location>
        <begin position="1"/>
        <end position="33"/>
    </location>
</feature>
<organism evidence="9 10">
    <name type="scientific">Beta vulgaris subsp. vulgaris</name>
    <name type="common">Beet</name>
    <dbReference type="NCBI Taxonomy" id="3555"/>
    <lineage>
        <taxon>Eukaryota</taxon>
        <taxon>Viridiplantae</taxon>
        <taxon>Streptophyta</taxon>
        <taxon>Embryophyta</taxon>
        <taxon>Tracheophyta</taxon>
        <taxon>Spermatophyta</taxon>
        <taxon>Magnoliopsida</taxon>
        <taxon>eudicotyledons</taxon>
        <taxon>Gunneridae</taxon>
        <taxon>Pentapetalae</taxon>
        <taxon>Caryophyllales</taxon>
        <taxon>Chenopodiaceae</taxon>
        <taxon>Betoideae</taxon>
        <taxon>Beta</taxon>
    </lineage>
</organism>
<dbReference type="GO" id="GO:0000463">
    <property type="term" value="P:maturation of LSU-rRNA from tricistronic rRNA transcript (SSU-rRNA, 5.8S rRNA, LSU-rRNA)"/>
    <property type="evidence" value="ECO:0007669"/>
    <property type="project" value="TreeGrafter"/>
</dbReference>
<dbReference type="InterPro" id="IPR028598">
    <property type="entry name" value="BOP1/Erb1"/>
</dbReference>
<evidence type="ECO:0000256" key="2">
    <source>
        <dbReference type="ARBA" id="ARBA00022517"/>
    </source>
</evidence>
<dbReference type="GO" id="GO:0070545">
    <property type="term" value="C:PeBoW complex"/>
    <property type="evidence" value="ECO:0007669"/>
    <property type="project" value="TreeGrafter"/>
</dbReference>
<evidence type="ECO:0000256" key="3">
    <source>
        <dbReference type="ARBA" id="ARBA00022552"/>
    </source>
</evidence>
<feature type="region of interest" description="Disordered" evidence="7">
    <location>
        <begin position="1"/>
        <end position="64"/>
    </location>
</feature>
<gene>
    <name evidence="9" type="ORF">BVRB_038720</name>
</gene>
<evidence type="ECO:0000256" key="6">
    <source>
        <dbReference type="ARBA" id="ARBA00023242"/>
    </source>
</evidence>
<dbReference type="InterPro" id="IPR012953">
    <property type="entry name" value="BOP1_N_dom"/>
</dbReference>
<name>A0A0J7YPT1_BETVV</name>
<dbReference type="Proteomes" id="UP000035740">
    <property type="component" value="Unassembled WGS sequence"/>
</dbReference>
<keyword evidence="10" id="KW-1185">Reference proteome</keyword>
<protein>
    <recommendedName>
        <fullName evidence="8">BOP1 N-terminal domain-containing protein</fullName>
    </recommendedName>
</protein>
<dbReference type="PANTHER" id="PTHR17605">
    <property type="entry name" value="RIBOSOME BIOGENESIS PROTEIN BOP1 BLOCK OF PROLIFERATION 1 PROTEIN"/>
    <property type="match status" value="1"/>
</dbReference>
<feature type="non-terminal residue" evidence="9">
    <location>
        <position position="166"/>
    </location>
</feature>
<dbReference type="GO" id="GO:0030687">
    <property type="term" value="C:preribosome, large subunit precursor"/>
    <property type="evidence" value="ECO:0007669"/>
    <property type="project" value="TreeGrafter"/>
</dbReference>
<sequence>DESLSESEISSESENESDDSAVIDSMSESDQDLPLDRKLTWTTPHGANLAELSDSDDEEGPLRRTGAIPEHWYEELDHLGYNIDGRPITRNAAAGAIDKFLQSQTKEGRRTIYDAENDANVVLSKKDIALLKRIRDGCYAHAEFDETSETFRAECPKFPHPLGNTQ</sequence>
<comment type="subcellular location">
    <subcellularLocation>
        <location evidence="1">Nucleus</location>
        <location evidence="1">Nucleolus</location>
    </subcellularLocation>
</comment>
<evidence type="ECO:0000256" key="1">
    <source>
        <dbReference type="ARBA" id="ARBA00004604"/>
    </source>
</evidence>
<proteinExistence type="predicted"/>
<keyword evidence="2" id="KW-0690">Ribosome biogenesis</keyword>
<keyword evidence="3" id="KW-0698">rRNA processing</keyword>
<keyword evidence="6" id="KW-0539">Nucleus</keyword>
<reference evidence="9 10" key="1">
    <citation type="journal article" date="2014" name="Nature">
        <title>The genome of the recently domesticated crop plant sugar beet (Beta vulgaris).</title>
        <authorList>
            <person name="Dohm J.C."/>
            <person name="Minoche A.E."/>
            <person name="Holtgrawe D."/>
            <person name="Capella-Gutierrez S."/>
            <person name="Zakrzewski F."/>
            <person name="Tafer H."/>
            <person name="Rupp O."/>
            <person name="Sorensen T.R."/>
            <person name="Stracke R."/>
            <person name="Reinhardt R."/>
            <person name="Goesmann A."/>
            <person name="Kraft T."/>
            <person name="Schulz B."/>
            <person name="Stadler P.F."/>
            <person name="Schmidt T."/>
            <person name="Gabaldon T."/>
            <person name="Lehrach H."/>
            <person name="Weisshaar B."/>
            <person name="Himmelbauer H."/>
        </authorList>
    </citation>
    <scope>NUCLEOTIDE SEQUENCE [LARGE SCALE GENOMIC DNA]</scope>
    <source>
        <tissue evidence="9">Taproot</tissue>
    </source>
</reference>
<dbReference type="PANTHER" id="PTHR17605:SF0">
    <property type="entry name" value="RIBOSOME BIOGENESIS PROTEIN BOP1"/>
    <property type="match status" value="1"/>
</dbReference>
<evidence type="ECO:0000256" key="7">
    <source>
        <dbReference type="SAM" id="MobiDB-lite"/>
    </source>
</evidence>
<accession>A0A0J7YPT1</accession>
<dbReference type="EMBL" id="KQ113412">
    <property type="protein sequence ID" value="KMS65168.1"/>
    <property type="molecule type" value="Genomic_DNA"/>
</dbReference>
<evidence type="ECO:0000256" key="4">
    <source>
        <dbReference type="ARBA" id="ARBA00022574"/>
    </source>
</evidence>
<keyword evidence="4" id="KW-0853">WD repeat</keyword>
<dbReference type="AlphaFoldDB" id="A0A0J7YPT1"/>
<dbReference type="Pfam" id="PF08145">
    <property type="entry name" value="BOP1NT"/>
    <property type="match status" value="1"/>
</dbReference>
<feature type="domain" description="BOP1 N-terminal" evidence="8">
    <location>
        <begin position="73"/>
        <end position="151"/>
    </location>
</feature>
<evidence type="ECO:0000259" key="8">
    <source>
        <dbReference type="Pfam" id="PF08145"/>
    </source>
</evidence>